<dbReference type="PANTHER" id="PTHR35830">
    <property type="entry name" value="OS05G0299200 PROTEIN"/>
    <property type="match status" value="1"/>
</dbReference>
<dbReference type="EMBL" id="SIDB01000002">
    <property type="protein sequence ID" value="KAI3435813.1"/>
    <property type="molecule type" value="Genomic_DNA"/>
</dbReference>
<evidence type="ECO:0000256" key="1">
    <source>
        <dbReference type="SAM" id="MobiDB-lite"/>
    </source>
</evidence>
<name>A0A9D4TVC1_CHLVU</name>
<comment type="caution">
    <text evidence="3">The sequence shown here is derived from an EMBL/GenBank/DDBJ whole genome shotgun (WGS) entry which is preliminary data.</text>
</comment>
<dbReference type="OrthoDB" id="512115at2759"/>
<reference evidence="3" key="2">
    <citation type="submission" date="2020-11" db="EMBL/GenBank/DDBJ databases">
        <authorList>
            <person name="Cecchin M."/>
            <person name="Marcolungo L."/>
            <person name="Rossato M."/>
            <person name="Girolomoni L."/>
            <person name="Cosentino E."/>
            <person name="Cuine S."/>
            <person name="Li-Beisson Y."/>
            <person name="Delledonne M."/>
            <person name="Ballottari M."/>
        </authorList>
    </citation>
    <scope>NUCLEOTIDE SEQUENCE</scope>
    <source>
        <strain evidence="3">211/11P</strain>
        <tissue evidence="3">Whole cell</tissue>
    </source>
</reference>
<accession>A0A9D4TVC1</accession>
<feature type="signal peptide" evidence="2">
    <location>
        <begin position="1"/>
        <end position="18"/>
    </location>
</feature>
<gene>
    <name evidence="3" type="ORF">D9Q98_001871</name>
</gene>
<evidence type="ECO:0000256" key="2">
    <source>
        <dbReference type="SAM" id="SignalP"/>
    </source>
</evidence>
<dbReference type="AlphaFoldDB" id="A0A9D4TVC1"/>
<evidence type="ECO:0000313" key="4">
    <source>
        <dbReference type="Proteomes" id="UP001055712"/>
    </source>
</evidence>
<dbReference type="PROSITE" id="PS51257">
    <property type="entry name" value="PROKAR_LIPOPROTEIN"/>
    <property type="match status" value="1"/>
</dbReference>
<proteinExistence type="predicted"/>
<organism evidence="3 4">
    <name type="scientific">Chlorella vulgaris</name>
    <name type="common">Green alga</name>
    <dbReference type="NCBI Taxonomy" id="3077"/>
    <lineage>
        <taxon>Eukaryota</taxon>
        <taxon>Viridiplantae</taxon>
        <taxon>Chlorophyta</taxon>
        <taxon>core chlorophytes</taxon>
        <taxon>Trebouxiophyceae</taxon>
        <taxon>Chlorellales</taxon>
        <taxon>Chlorellaceae</taxon>
        <taxon>Chlorella clade</taxon>
        <taxon>Chlorella</taxon>
    </lineage>
</organism>
<keyword evidence="2" id="KW-0732">Signal</keyword>
<feature type="compositionally biased region" description="Low complexity" evidence="1">
    <location>
        <begin position="200"/>
        <end position="237"/>
    </location>
</feature>
<protein>
    <submittedName>
        <fullName evidence="3">Uncharacterized protein</fullName>
    </submittedName>
</protein>
<dbReference type="Proteomes" id="UP001055712">
    <property type="component" value="Unassembled WGS sequence"/>
</dbReference>
<feature type="chain" id="PRO_5039106380" evidence="2">
    <location>
        <begin position="19"/>
        <end position="473"/>
    </location>
</feature>
<keyword evidence="4" id="KW-1185">Reference proteome</keyword>
<dbReference type="PANTHER" id="PTHR35830:SF1">
    <property type="entry name" value="OS05G0299200 PROTEIN"/>
    <property type="match status" value="1"/>
</dbReference>
<sequence>MRLAVKLAMLATAANAMAACLPPAAQASGWRPRRHVQHRLEQRFRSEETPAQAGVRKTAARATAAAEKSQQQQEVSAPSSEAQRWLQSVQGGVKQLWGSERPVYSEGISDRRLAYGSGAPPSPSPLGWVALAVAAGVMLLLAFGRKLRWPWGGGRRGAGGKWVRDRSLGGKMVFIADDFEPAGAAPASRRARPLWDDDSAGSAGAAAASGSTAGGDADAGPWATAAPPTASTAAEPDWWQPPNFAVYSTASRKEELQRQARGVLRQLEDGKLLQGLDYPVSGLVALRTLCQEAGGYQVKARTESGRDSMLRAGVRAAISAAQEAAYSLLGGDMPAKFVCGLAHDLGVPDKRAATIVHAEVAAVCRSALIDAEAAYRAGNQSDILTALIRLAATLQTFPLPRGSAEAELVAAGIGKQTSLEFRKAIFFEFGEVSPDLAALAAELLGFDPQLVMPVLLEQQAAAAAERQRTGIQE</sequence>
<evidence type="ECO:0000313" key="3">
    <source>
        <dbReference type="EMBL" id="KAI3435813.1"/>
    </source>
</evidence>
<reference evidence="3" key="1">
    <citation type="journal article" date="2019" name="Plant J.">
        <title>Chlorella vulgaris genome assembly and annotation reveals the molecular basis for metabolic acclimation to high light conditions.</title>
        <authorList>
            <person name="Cecchin M."/>
            <person name="Marcolungo L."/>
            <person name="Rossato M."/>
            <person name="Girolomoni L."/>
            <person name="Cosentino E."/>
            <person name="Cuine S."/>
            <person name="Li-Beisson Y."/>
            <person name="Delledonne M."/>
            <person name="Ballottari M."/>
        </authorList>
    </citation>
    <scope>NUCLEOTIDE SEQUENCE</scope>
    <source>
        <strain evidence="3">211/11P</strain>
    </source>
</reference>
<feature type="region of interest" description="Disordered" evidence="1">
    <location>
        <begin position="187"/>
        <end position="238"/>
    </location>
</feature>